<dbReference type="GO" id="GO:0005634">
    <property type="term" value="C:nucleus"/>
    <property type="evidence" value="ECO:0007669"/>
    <property type="project" value="UniProtKB-SubCell"/>
</dbReference>
<evidence type="ECO:0000256" key="7">
    <source>
        <dbReference type="ARBA" id="ARBA00022694"/>
    </source>
</evidence>
<organism evidence="13 14">
    <name type="scientific">Hanseniaspora uvarum</name>
    <name type="common">Yeast</name>
    <name type="synonym">Kloeckera apiculata</name>
    <dbReference type="NCBI Taxonomy" id="29833"/>
    <lineage>
        <taxon>Eukaryota</taxon>
        <taxon>Fungi</taxon>
        <taxon>Dikarya</taxon>
        <taxon>Ascomycota</taxon>
        <taxon>Saccharomycotina</taxon>
        <taxon>Saccharomycetes</taxon>
        <taxon>Saccharomycodales</taxon>
        <taxon>Saccharomycodaceae</taxon>
        <taxon>Hanseniaspora</taxon>
    </lineage>
</organism>
<protein>
    <recommendedName>
        <fullName evidence="3 9">tRNA (adenine(58)-N(1))-methyltransferase catalytic subunit TRM61</fullName>
        <ecNumber evidence="2 9">2.1.1.220</ecNumber>
    </recommendedName>
</protein>
<feature type="unsure residue" description="E or Q" evidence="13">
    <location>
        <position position="7"/>
    </location>
</feature>
<dbReference type="SUPFAM" id="SSF53335">
    <property type="entry name" value="S-adenosyl-L-methionine-dependent methyltransferases"/>
    <property type="match status" value="1"/>
</dbReference>
<dbReference type="PANTHER" id="PTHR12133:SF2">
    <property type="entry name" value="TRNA (ADENINE(58)-N(1))-METHYLTRANSFERASE CATALYTIC SUBUNIT TRMT61A"/>
    <property type="match status" value="1"/>
</dbReference>
<dbReference type="Gene3D" id="3.40.50.150">
    <property type="entry name" value="Vaccinia Virus protein VP39"/>
    <property type="match status" value="1"/>
</dbReference>
<reference evidence="14" key="1">
    <citation type="journal article" date="2016" name="Genome Announc.">
        <title>Genome sequences of three species of Hanseniaspora isolated from spontaneous wine fermentations.</title>
        <authorList>
            <person name="Sternes P.R."/>
            <person name="Lee D."/>
            <person name="Kutyna D.R."/>
            <person name="Borneman A.R."/>
        </authorList>
    </citation>
    <scope>NUCLEOTIDE SEQUENCE [LARGE SCALE GENOMIC DNA]</scope>
    <source>
        <strain evidence="14">AWRI3580</strain>
    </source>
</reference>
<comment type="subcellular location">
    <subcellularLocation>
        <location evidence="1 9">Nucleus</location>
    </subcellularLocation>
</comment>
<feature type="domain" description="tRNA (adenine(58)-N(1))-methyltransferase catalytic subunit TRM61 C-terminal" evidence="12">
    <location>
        <begin position="120"/>
        <end position="421"/>
    </location>
</feature>
<keyword evidence="6 9" id="KW-0949">S-adenosyl-L-methionine</keyword>
<keyword evidence="14" id="KW-1185">Reference proteome</keyword>
<proteinExistence type="inferred from homology"/>
<dbReference type="OrthoDB" id="1925287at2759"/>
<evidence type="ECO:0000256" key="5">
    <source>
        <dbReference type="ARBA" id="ARBA00022679"/>
    </source>
</evidence>
<keyword evidence="8 9" id="KW-0539">Nucleus</keyword>
<sequence>MSEVKNEFHVEGSPTPAPVVEIEKNELPNPGSFVHTSDDNIVKENDLVLIYISKTNIRPLVLHKEGRMNTKYGTFLHTEIIGKEYGSQIGKYMNSNQVNRGRKHQKKNGVQEEEDEKKFGFIHVLKPTPELWTLSLPHRTQIVYTFDSSYITERMQINSLSNVLEAGTGSGSLSHQFSRSCKRLFTYEFHEVRKQQAELEFRQHGLLYQDYLDGKIKDKNSANIIINHRDVCKDGFLVEQVENINGDAVFLDLPAPWEAIPNLNKPGVLNQNKQVRICCFSPCFEQVDKTIEALEENGWGGIEMVEIQGRNFEGRKRMVKYIDDAVKVLSEQKERRNVGSVNFKKLKKARQELENKSVTEIDESNDLKRFKTNSTPKDEKFNPFGKGLRIKEGDANYEWSNVTKIESEIKSHTSYLTFAVKIFNIDRQE</sequence>
<feature type="region of interest" description="Disordered" evidence="11">
    <location>
        <begin position="95"/>
        <end position="114"/>
    </location>
</feature>
<dbReference type="EC" id="2.1.1.220" evidence="2 9"/>
<feature type="binding site" evidence="10">
    <location>
        <position position="188"/>
    </location>
    <ligand>
        <name>S-adenosyl-L-methionine</name>
        <dbReference type="ChEBI" id="CHEBI:59789"/>
    </ligand>
</feature>
<comment type="catalytic activity">
    <reaction evidence="9">
        <text>adenosine(58) in tRNA + S-adenosyl-L-methionine = N(1)-methyladenosine(58) in tRNA + S-adenosyl-L-homocysteine + H(+)</text>
        <dbReference type="Rhea" id="RHEA:43152"/>
        <dbReference type="Rhea" id="RHEA-COMP:10365"/>
        <dbReference type="Rhea" id="RHEA-COMP:10366"/>
        <dbReference type="ChEBI" id="CHEBI:15378"/>
        <dbReference type="ChEBI" id="CHEBI:57856"/>
        <dbReference type="ChEBI" id="CHEBI:59789"/>
        <dbReference type="ChEBI" id="CHEBI:74411"/>
        <dbReference type="ChEBI" id="CHEBI:74491"/>
        <dbReference type="EC" id="2.1.1.220"/>
    </reaction>
</comment>
<dbReference type="Proteomes" id="UP000095358">
    <property type="component" value="Unassembled WGS sequence"/>
</dbReference>
<dbReference type="GO" id="GO:0160107">
    <property type="term" value="F:tRNA (adenine(58)-N1)-methyltransferase activity"/>
    <property type="evidence" value="ECO:0007669"/>
    <property type="project" value="UniProtKB-EC"/>
</dbReference>
<gene>
    <name evidence="13" type="ORF">AWRI3580_g2316</name>
</gene>
<evidence type="ECO:0000256" key="6">
    <source>
        <dbReference type="ARBA" id="ARBA00022691"/>
    </source>
</evidence>
<dbReference type="GO" id="GO:0030488">
    <property type="term" value="P:tRNA methylation"/>
    <property type="evidence" value="ECO:0007669"/>
    <property type="project" value="InterPro"/>
</dbReference>
<dbReference type="Gene3D" id="3.10.330.20">
    <property type="match status" value="1"/>
</dbReference>
<keyword evidence="4 9" id="KW-0489">Methyltransferase</keyword>
<evidence type="ECO:0000256" key="2">
    <source>
        <dbReference type="ARBA" id="ARBA00012796"/>
    </source>
</evidence>
<keyword evidence="7 9" id="KW-0819">tRNA processing</keyword>
<evidence type="ECO:0000259" key="12">
    <source>
        <dbReference type="Pfam" id="PF08704"/>
    </source>
</evidence>
<evidence type="ECO:0000256" key="10">
    <source>
        <dbReference type="PIRSR" id="PIRSR017269-1"/>
    </source>
</evidence>
<evidence type="ECO:0000313" key="13">
    <source>
        <dbReference type="EMBL" id="OEJ89438.1"/>
    </source>
</evidence>
<dbReference type="EMBL" id="LPNN01000004">
    <property type="protein sequence ID" value="OEJ89438.1"/>
    <property type="molecule type" value="Genomic_DNA"/>
</dbReference>
<evidence type="ECO:0000256" key="1">
    <source>
        <dbReference type="ARBA" id="ARBA00004123"/>
    </source>
</evidence>
<evidence type="ECO:0000256" key="9">
    <source>
        <dbReference type="PIRNR" id="PIRNR017269"/>
    </source>
</evidence>
<feature type="binding site" evidence="10">
    <location>
        <position position="252"/>
    </location>
    <ligand>
        <name>S-adenosyl-L-methionine</name>
        <dbReference type="ChEBI" id="CHEBI:59789"/>
    </ligand>
</feature>
<evidence type="ECO:0000256" key="8">
    <source>
        <dbReference type="ARBA" id="ARBA00023242"/>
    </source>
</evidence>
<accession>A0A1E5RRK1</accession>
<dbReference type="GO" id="GO:0031515">
    <property type="term" value="C:tRNA (m1A) methyltransferase complex"/>
    <property type="evidence" value="ECO:0007669"/>
    <property type="project" value="UniProtKB-UniRule"/>
</dbReference>
<dbReference type="InterPro" id="IPR029063">
    <property type="entry name" value="SAM-dependent_MTases_sf"/>
</dbReference>
<evidence type="ECO:0000313" key="14">
    <source>
        <dbReference type="Proteomes" id="UP000095358"/>
    </source>
</evidence>
<dbReference type="AlphaFoldDB" id="A0A1E5RRK1"/>
<comment type="caution">
    <text evidence="13">The sequence shown here is derived from an EMBL/GenBank/DDBJ whole genome shotgun (WGS) entry which is preliminary data.</text>
</comment>
<evidence type="ECO:0000256" key="11">
    <source>
        <dbReference type="SAM" id="MobiDB-lite"/>
    </source>
</evidence>
<evidence type="ECO:0000256" key="4">
    <source>
        <dbReference type="ARBA" id="ARBA00022603"/>
    </source>
</evidence>
<keyword evidence="5 9" id="KW-0808">Transferase</keyword>
<dbReference type="InterPro" id="IPR049470">
    <property type="entry name" value="TRM61_C"/>
</dbReference>
<comment type="similarity">
    <text evidence="9">Belongs to the class I-like SAM-binding methyltransferase superfamily. TRM61 family.</text>
</comment>
<evidence type="ECO:0000256" key="3">
    <source>
        <dbReference type="ARBA" id="ARBA00015963"/>
    </source>
</evidence>
<feature type="binding site" evidence="10">
    <location>
        <position position="230"/>
    </location>
    <ligand>
        <name>S-adenosyl-L-methionine</name>
        <dbReference type="ChEBI" id="CHEBI:59789"/>
    </ligand>
</feature>
<comment type="function">
    <text evidence="9">Catalytic subunit of tRNA (adenine-N(1)-)-methyltransferase, which catalyzes the formation of N(1)-methyladenine at position 58 (m1A58) in initiator methionyl-tRNA.</text>
</comment>
<dbReference type="VEuPathDB" id="FungiDB:AWRI3580_g2316"/>
<dbReference type="Pfam" id="PF08704">
    <property type="entry name" value="GCD14"/>
    <property type="match status" value="1"/>
</dbReference>
<dbReference type="InterPro" id="IPR014816">
    <property type="entry name" value="tRNA_MeTrfase_Gcd14"/>
</dbReference>
<dbReference type="PIRSF" id="PIRSF017269">
    <property type="entry name" value="GCD14"/>
    <property type="match status" value="1"/>
</dbReference>
<feature type="binding site" evidence="10">
    <location>
        <begin position="170"/>
        <end position="173"/>
    </location>
    <ligand>
        <name>S-adenosyl-L-methionine</name>
        <dbReference type="ChEBI" id="CHEBI:59789"/>
    </ligand>
</feature>
<dbReference type="PANTHER" id="PTHR12133">
    <property type="entry name" value="TRNA (ADENINE(58)-N(1))-METHYLTRANSFERASE"/>
    <property type="match status" value="1"/>
</dbReference>
<dbReference type="PROSITE" id="PS51620">
    <property type="entry name" value="SAM_TRM61"/>
    <property type="match status" value="1"/>
</dbReference>
<name>A0A1E5RRK1_HANUV</name>
<dbReference type="STRING" id="29833.A0A1E5RRK1"/>